<dbReference type="RefSeq" id="WP_307262717.1">
    <property type="nucleotide sequence ID" value="NZ_JAUSVL010000001.1"/>
</dbReference>
<reference evidence="2" key="1">
    <citation type="submission" date="2023-07" db="EMBL/GenBank/DDBJ databases">
        <title>Genomic Encyclopedia of Type Strains, Phase IV (KMG-IV): sequencing the most valuable type-strain genomes for metagenomic binning, comparative biology and taxonomic classification.</title>
        <authorList>
            <person name="Goeker M."/>
        </authorList>
    </citation>
    <scope>NUCLEOTIDE SEQUENCE</scope>
    <source>
        <strain evidence="2">DSM 24202</strain>
    </source>
</reference>
<proteinExistence type="predicted"/>
<accession>A0AAE3VI10</accession>
<comment type="caution">
    <text evidence="2">The sequence shown here is derived from an EMBL/GenBank/DDBJ whole genome shotgun (WGS) entry which is preliminary data.</text>
</comment>
<evidence type="ECO:0000313" key="3">
    <source>
        <dbReference type="Proteomes" id="UP001238163"/>
    </source>
</evidence>
<dbReference type="AlphaFoldDB" id="A0AAE3VI10"/>
<keyword evidence="3" id="KW-1185">Reference proteome</keyword>
<feature type="region of interest" description="Disordered" evidence="1">
    <location>
        <begin position="36"/>
        <end position="58"/>
    </location>
</feature>
<evidence type="ECO:0000313" key="2">
    <source>
        <dbReference type="EMBL" id="MDQ0290804.1"/>
    </source>
</evidence>
<dbReference type="EMBL" id="JAUSVL010000001">
    <property type="protein sequence ID" value="MDQ0290804.1"/>
    <property type="molecule type" value="Genomic_DNA"/>
</dbReference>
<sequence>MYTPALRWDNLQETHGPPPPSHSILISADLCGSMFHRSNHPGGENTGDNLQETHGPPPPGHWTLISADLCGGGFHRSHRCQPFPGDAKTSWDSMAATRCCWCEDSRLTSHAPWPEPWGHPEPWGMTHWT</sequence>
<name>A0AAE3VI10_9BACT</name>
<gene>
    <name evidence="2" type="ORF">J3R75_002911</name>
</gene>
<organism evidence="2 3">
    <name type="scientific">Oligosphaera ethanolica</name>
    <dbReference type="NCBI Taxonomy" id="760260"/>
    <lineage>
        <taxon>Bacteria</taxon>
        <taxon>Pseudomonadati</taxon>
        <taxon>Lentisphaerota</taxon>
        <taxon>Oligosphaeria</taxon>
        <taxon>Oligosphaerales</taxon>
        <taxon>Oligosphaeraceae</taxon>
        <taxon>Oligosphaera</taxon>
    </lineage>
</organism>
<dbReference type="Proteomes" id="UP001238163">
    <property type="component" value="Unassembled WGS sequence"/>
</dbReference>
<evidence type="ECO:0000256" key="1">
    <source>
        <dbReference type="SAM" id="MobiDB-lite"/>
    </source>
</evidence>
<protein>
    <submittedName>
        <fullName evidence="2">Uncharacterized protein</fullName>
    </submittedName>
</protein>
<feature type="region of interest" description="Disordered" evidence="1">
    <location>
        <begin position="1"/>
        <end position="22"/>
    </location>
</feature>